<proteinExistence type="predicted"/>
<dbReference type="InterPro" id="IPR007817">
    <property type="entry name" value="Isocyanide_synthase_DIT1"/>
</dbReference>
<dbReference type="AlphaFoldDB" id="A0A2P4XHV6"/>
<sequence length="165" mass="18194">MAPNATTQSAHSDDHPTVHKDTVTAHFLTKFADLQSHFDTPTDVFESKGKHFLETTIGGFVDRNEPITIVLPGFPTKTPNHGGKVLGPLPDRAEELALARLEKFCTSIEEVYPVGCNVTIFSDGRVFGDLVGATVENIRVYKNGLKELVKDPDHTHSHYHGFKTN</sequence>
<organism evidence="1 2">
    <name type="scientific">Phytophthora palmivora</name>
    <dbReference type="NCBI Taxonomy" id="4796"/>
    <lineage>
        <taxon>Eukaryota</taxon>
        <taxon>Sar</taxon>
        <taxon>Stramenopiles</taxon>
        <taxon>Oomycota</taxon>
        <taxon>Peronosporomycetes</taxon>
        <taxon>Peronosporales</taxon>
        <taxon>Peronosporaceae</taxon>
        <taxon>Phytophthora</taxon>
    </lineage>
</organism>
<keyword evidence="2" id="KW-1185">Reference proteome</keyword>
<evidence type="ECO:0000313" key="1">
    <source>
        <dbReference type="EMBL" id="POM65128.1"/>
    </source>
</evidence>
<feature type="non-terminal residue" evidence="1">
    <location>
        <position position="165"/>
    </location>
</feature>
<evidence type="ECO:0008006" key="3">
    <source>
        <dbReference type="Google" id="ProtNLM"/>
    </source>
</evidence>
<comment type="caution">
    <text evidence="1">The sequence shown here is derived from an EMBL/GenBank/DDBJ whole genome shotgun (WGS) entry which is preliminary data.</text>
</comment>
<dbReference type="Pfam" id="PF05141">
    <property type="entry name" value="DIT1_PvcA"/>
    <property type="match status" value="1"/>
</dbReference>
<evidence type="ECO:0000313" key="2">
    <source>
        <dbReference type="Proteomes" id="UP000237271"/>
    </source>
</evidence>
<dbReference type="Proteomes" id="UP000237271">
    <property type="component" value="Unassembled WGS sequence"/>
</dbReference>
<dbReference type="EMBL" id="NCKW01010553">
    <property type="protein sequence ID" value="POM65128.1"/>
    <property type="molecule type" value="Genomic_DNA"/>
</dbReference>
<protein>
    <recommendedName>
        <fullName evidence="3">Pyoverdine/dityrosine biosynthesis protein</fullName>
    </recommendedName>
</protein>
<name>A0A2P4XHV6_9STRA</name>
<accession>A0A2P4XHV6</accession>
<dbReference type="PANTHER" id="PTHR37285:SF5">
    <property type="entry name" value="SPORE WALL MATURATION PROTEIN DIT1"/>
    <property type="match status" value="1"/>
</dbReference>
<dbReference type="PANTHER" id="PTHR37285">
    <property type="entry name" value="SPORE WALL MATURATION PROTEIN DIT1"/>
    <property type="match status" value="1"/>
</dbReference>
<reference evidence="1 2" key="1">
    <citation type="journal article" date="2017" name="Genome Biol. Evol.">
        <title>Phytophthora megakarya and P. palmivora, closely related causal agents of cacao black pod rot, underwent increases in genome sizes and gene numbers by different mechanisms.</title>
        <authorList>
            <person name="Ali S.S."/>
            <person name="Shao J."/>
            <person name="Lary D.J."/>
            <person name="Kronmiller B."/>
            <person name="Shen D."/>
            <person name="Strem M.D."/>
            <person name="Amoako-Attah I."/>
            <person name="Akrofi A.Y."/>
            <person name="Begoude B.A."/>
            <person name="Ten Hoopen G.M."/>
            <person name="Coulibaly K."/>
            <person name="Kebe B.I."/>
            <person name="Melnick R.L."/>
            <person name="Guiltinan M.J."/>
            <person name="Tyler B.M."/>
            <person name="Meinhardt L.W."/>
            <person name="Bailey B.A."/>
        </authorList>
    </citation>
    <scope>NUCLEOTIDE SEQUENCE [LARGE SCALE GENOMIC DNA]</scope>
    <source>
        <strain evidence="2">sbr112.9</strain>
    </source>
</reference>
<gene>
    <name evidence="1" type="ORF">PHPALM_19209</name>
</gene>
<dbReference type="OrthoDB" id="3936150at2759"/>